<feature type="region of interest" description="Disordered" evidence="1">
    <location>
        <begin position="24"/>
        <end position="50"/>
    </location>
</feature>
<keyword evidence="3" id="KW-1185">Reference proteome</keyword>
<evidence type="ECO:0000313" key="2">
    <source>
        <dbReference type="EMBL" id="CAA7041929.1"/>
    </source>
</evidence>
<proteinExistence type="predicted"/>
<dbReference type="AlphaFoldDB" id="A0A6D2JQ40"/>
<dbReference type="EMBL" id="CACVBM020001257">
    <property type="protein sequence ID" value="CAA7041929.1"/>
    <property type="molecule type" value="Genomic_DNA"/>
</dbReference>
<protein>
    <submittedName>
        <fullName evidence="2">Uncharacterized protein</fullName>
    </submittedName>
</protein>
<name>A0A6D2JQ40_9BRAS</name>
<accession>A0A6D2JQ40</accession>
<organism evidence="2 3">
    <name type="scientific">Microthlaspi erraticum</name>
    <dbReference type="NCBI Taxonomy" id="1685480"/>
    <lineage>
        <taxon>Eukaryota</taxon>
        <taxon>Viridiplantae</taxon>
        <taxon>Streptophyta</taxon>
        <taxon>Embryophyta</taxon>
        <taxon>Tracheophyta</taxon>
        <taxon>Spermatophyta</taxon>
        <taxon>Magnoliopsida</taxon>
        <taxon>eudicotyledons</taxon>
        <taxon>Gunneridae</taxon>
        <taxon>Pentapetalae</taxon>
        <taxon>rosids</taxon>
        <taxon>malvids</taxon>
        <taxon>Brassicales</taxon>
        <taxon>Brassicaceae</taxon>
        <taxon>Coluteocarpeae</taxon>
        <taxon>Microthlaspi</taxon>
    </lineage>
</organism>
<reference evidence="2" key="1">
    <citation type="submission" date="2020-01" db="EMBL/GenBank/DDBJ databases">
        <authorList>
            <person name="Mishra B."/>
        </authorList>
    </citation>
    <scope>NUCLEOTIDE SEQUENCE [LARGE SCALE GENOMIC DNA]</scope>
</reference>
<feature type="compositionally biased region" description="Basic and acidic residues" evidence="1">
    <location>
        <begin position="26"/>
        <end position="44"/>
    </location>
</feature>
<dbReference type="Proteomes" id="UP000467841">
    <property type="component" value="Unassembled WGS sequence"/>
</dbReference>
<comment type="caution">
    <text evidence="2">The sequence shown here is derived from an EMBL/GenBank/DDBJ whole genome shotgun (WGS) entry which is preliminary data.</text>
</comment>
<evidence type="ECO:0000256" key="1">
    <source>
        <dbReference type="SAM" id="MobiDB-lite"/>
    </source>
</evidence>
<gene>
    <name evidence="2" type="ORF">MERR_LOCUS29164</name>
</gene>
<evidence type="ECO:0000313" key="3">
    <source>
        <dbReference type="Proteomes" id="UP000467841"/>
    </source>
</evidence>
<sequence>MINLKNYGKGPSLISPRILGGLVRRPSREDGTKRSVEDCRDFDPQHNQSSQYHPVLRSYRGLILLRDLLSVEDGGDRAPVVCRRGFQDGGEPESSFVCLIGERLQDGGDWRFMRFRRLSWMENSETTTIVVSRGGSKRRVESARR</sequence>